<keyword evidence="4" id="KW-0479">Metal-binding</keyword>
<dbReference type="Proteomes" id="UP000244677">
    <property type="component" value="Chromosome"/>
</dbReference>
<proteinExistence type="inferred from homology"/>
<dbReference type="InterPro" id="IPR012675">
    <property type="entry name" value="Beta-grasp_dom_sf"/>
</dbReference>
<dbReference type="SUPFAM" id="SSF54292">
    <property type="entry name" value="2Fe-2S ferredoxin-like"/>
    <property type="match status" value="1"/>
</dbReference>
<gene>
    <name evidence="10" type="ORF">FK004_03035</name>
</gene>
<keyword evidence="2" id="KW-0813">Transport</keyword>
<evidence type="ECO:0000256" key="5">
    <source>
        <dbReference type="ARBA" id="ARBA00022982"/>
    </source>
</evidence>
<name>A0A2S1LU49_9FLAO</name>
<organism evidence="10 11">
    <name type="scientific">Flavobacterium kingsejongi</name>
    <dbReference type="NCBI Taxonomy" id="1678728"/>
    <lineage>
        <taxon>Bacteria</taxon>
        <taxon>Pseudomonadati</taxon>
        <taxon>Bacteroidota</taxon>
        <taxon>Flavobacteriia</taxon>
        <taxon>Flavobacteriales</taxon>
        <taxon>Flavobacteriaceae</taxon>
        <taxon>Flavobacterium</taxon>
    </lineage>
</organism>
<evidence type="ECO:0000256" key="1">
    <source>
        <dbReference type="ARBA" id="ARBA00007874"/>
    </source>
</evidence>
<keyword evidence="6" id="KW-0408">Iron</keyword>
<keyword evidence="11" id="KW-1185">Reference proteome</keyword>
<dbReference type="InterPro" id="IPR036010">
    <property type="entry name" value="2Fe-2S_ferredoxin-like_sf"/>
</dbReference>
<evidence type="ECO:0000256" key="2">
    <source>
        <dbReference type="ARBA" id="ARBA00022448"/>
    </source>
</evidence>
<dbReference type="GO" id="GO:0051537">
    <property type="term" value="F:2 iron, 2 sulfur cluster binding"/>
    <property type="evidence" value="ECO:0007669"/>
    <property type="project" value="UniProtKB-KW"/>
</dbReference>
<dbReference type="Pfam" id="PF00111">
    <property type="entry name" value="Fer2"/>
    <property type="match status" value="1"/>
</dbReference>
<evidence type="ECO:0000256" key="4">
    <source>
        <dbReference type="ARBA" id="ARBA00022723"/>
    </source>
</evidence>
<dbReference type="CDD" id="cd00207">
    <property type="entry name" value="fer2"/>
    <property type="match status" value="1"/>
</dbReference>
<dbReference type="PANTHER" id="PTHR43112">
    <property type="entry name" value="FERREDOXIN"/>
    <property type="match status" value="1"/>
</dbReference>
<dbReference type="GO" id="GO:0009055">
    <property type="term" value="F:electron transfer activity"/>
    <property type="evidence" value="ECO:0007669"/>
    <property type="project" value="InterPro"/>
</dbReference>
<evidence type="ECO:0000259" key="9">
    <source>
        <dbReference type="Pfam" id="PF00111"/>
    </source>
</evidence>
<comment type="similarity">
    <text evidence="1">Belongs to the 2Fe2S plant-type ferredoxin family.</text>
</comment>
<dbReference type="KEGG" id="fki:FK004_03035"/>
<dbReference type="AlphaFoldDB" id="A0A2S1LU49"/>
<evidence type="ECO:0000313" key="11">
    <source>
        <dbReference type="Proteomes" id="UP000244677"/>
    </source>
</evidence>
<dbReference type="InterPro" id="IPR010241">
    <property type="entry name" value="Fd_pln"/>
</dbReference>
<reference evidence="10 11" key="1">
    <citation type="submission" date="2017-04" db="EMBL/GenBank/DDBJ databases">
        <title>Complete genome sequence of Flavobacterium kingsejong AJ004.</title>
        <authorList>
            <person name="Lee P.C."/>
        </authorList>
    </citation>
    <scope>NUCLEOTIDE SEQUENCE [LARGE SCALE GENOMIC DNA]</scope>
    <source>
        <strain evidence="10 11">AJ004</strain>
    </source>
</reference>
<keyword evidence="7" id="KW-0411">Iron-sulfur</keyword>
<evidence type="ECO:0000256" key="6">
    <source>
        <dbReference type="ARBA" id="ARBA00023004"/>
    </source>
</evidence>
<evidence type="ECO:0000256" key="8">
    <source>
        <dbReference type="ARBA" id="ARBA00034078"/>
    </source>
</evidence>
<feature type="domain" description="2Fe-2S ferredoxin-type" evidence="9">
    <location>
        <begin position="59"/>
        <end position="124"/>
    </location>
</feature>
<accession>A0A2S1LU49</accession>
<dbReference type="Gene3D" id="3.10.20.30">
    <property type="match status" value="1"/>
</dbReference>
<protein>
    <recommendedName>
        <fullName evidence="9">2Fe-2S ferredoxin-type domain-containing protein</fullName>
    </recommendedName>
</protein>
<dbReference type="InterPro" id="IPR001041">
    <property type="entry name" value="2Fe-2S_ferredoxin-type"/>
</dbReference>
<keyword evidence="3" id="KW-0001">2Fe-2S</keyword>
<evidence type="ECO:0000256" key="3">
    <source>
        <dbReference type="ARBA" id="ARBA00022714"/>
    </source>
</evidence>
<evidence type="ECO:0000313" key="10">
    <source>
        <dbReference type="EMBL" id="AWG27244.1"/>
    </source>
</evidence>
<keyword evidence="5" id="KW-0249">Electron transport</keyword>
<dbReference type="EMBL" id="CP020919">
    <property type="protein sequence ID" value="AWG27244.1"/>
    <property type="molecule type" value="Genomic_DNA"/>
</dbReference>
<dbReference type="PANTHER" id="PTHR43112:SF3">
    <property type="entry name" value="FERREDOXIN-2, CHLOROPLASTIC"/>
    <property type="match status" value="1"/>
</dbReference>
<comment type="cofactor">
    <cofactor evidence="8">
        <name>[2Fe-2S] cluster</name>
        <dbReference type="ChEBI" id="CHEBI:190135"/>
    </cofactor>
</comment>
<dbReference type="OrthoDB" id="1450227at2"/>
<dbReference type="GO" id="GO:0046872">
    <property type="term" value="F:metal ion binding"/>
    <property type="evidence" value="ECO:0007669"/>
    <property type="project" value="UniProtKB-KW"/>
</dbReference>
<dbReference type="NCBIfam" id="TIGR02008">
    <property type="entry name" value="fdx_plant"/>
    <property type="match status" value="1"/>
</dbReference>
<sequence>MKTSFSEVSKSVILNHYSSVDNYYNYGIQRKKELVSKTKSSERTVHTTYKVRLTNPRAGLNTTIEVLWHDYILNAAEEQGIDLPYSCRCGADSSSLAKQLSGSPADQSEQTFLNEEQIDAGWVLLDVASPTSDCTFLTHQEENLY</sequence>
<evidence type="ECO:0000256" key="7">
    <source>
        <dbReference type="ARBA" id="ARBA00023014"/>
    </source>
</evidence>
<dbReference type="GO" id="GO:0022900">
    <property type="term" value="P:electron transport chain"/>
    <property type="evidence" value="ECO:0007669"/>
    <property type="project" value="InterPro"/>
</dbReference>